<dbReference type="Pfam" id="PF13560">
    <property type="entry name" value="HTH_31"/>
    <property type="match status" value="1"/>
</dbReference>
<dbReference type="CDD" id="cd00093">
    <property type="entry name" value="HTH_XRE"/>
    <property type="match status" value="1"/>
</dbReference>
<dbReference type="InterPro" id="IPR010982">
    <property type="entry name" value="Lambda_DNA-bd_dom_sf"/>
</dbReference>
<sequence>MEVATFAERLAEAMDRQGLSARAVARALKAKGYKGVGFSNAYISALIKGKSTNPGIETVNALADLLGVQRGWLLGDDPAEPLTEEERRQEDHIRQRVEAVGIEYIAERWNGMDALKRVALVKIVDAVFEAEGLGERPRQPEPGTSNVTPAADHGDTQASKRGSDDRDVDGS</sequence>
<dbReference type="InterPro" id="IPR001387">
    <property type="entry name" value="Cro/C1-type_HTH"/>
</dbReference>
<feature type="region of interest" description="Disordered" evidence="1">
    <location>
        <begin position="131"/>
        <end position="171"/>
    </location>
</feature>
<evidence type="ECO:0000256" key="1">
    <source>
        <dbReference type="SAM" id="MobiDB-lite"/>
    </source>
</evidence>
<dbReference type="SMART" id="SM00530">
    <property type="entry name" value="HTH_XRE"/>
    <property type="match status" value="1"/>
</dbReference>
<accession>A0A5S4F498</accession>
<dbReference type="RefSeq" id="WP_138671349.1">
    <property type="nucleotide sequence ID" value="NZ_VCKY01000170.1"/>
</dbReference>
<dbReference type="EMBL" id="VCKY01000170">
    <property type="protein sequence ID" value="TMR10972.1"/>
    <property type="molecule type" value="Genomic_DNA"/>
</dbReference>
<evidence type="ECO:0000313" key="4">
    <source>
        <dbReference type="Proteomes" id="UP000309128"/>
    </source>
</evidence>
<feature type="compositionally biased region" description="Basic and acidic residues" evidence="1">
    <location>
        <begin position="161"/>
        <end position="171"/>
    </location>
</feature>
<dbReference type="Proteomes" id="UP000309128">
    <property type="component" value="Unassembled WGS sequence"/>
</dbReference>
<feature type="domain" description="HTH cro/C1-type" evidence="2">
    <location>
        <begin position="37"/>
        <end position="73"/>
    </location>
</feature>
<dbReference type="Gene3D" id="1.10.260.40">
    <property type="entry name" value="lambda repressor-like DNA-binding domains"/>
    <property type="match status" value="1"/>
</dbReference>
<keyword evidence="4" id="KW-1185">Reference proteome</keyword>
<name>A0A5S4F498_9ACTN</name>
<dbReference type="PROSITE" id="PS50943">
    <property type="entry name" value="HTH_CROC1"/>
    <property type="match status" value="1"/>
</dbReference>
<dbReference type="SUPFAM" id="SSF47413">
    <property type="entry name" value="lambda repressor-like DNA-binding domains"/>
    <property type="match status" value="1"/>
</dbReference>
<dbReference type="AlphaFoldDB" id="A0A5S4F498"/>
<proteinExistence type="predicted"/>
<evidence type="ECO:0000259" key="2">
    <source>
        <dbReference type="PROSITE" id="PS50943"/>
    </source>
</evidence>
<dbReference type="OrthoDB" id="2679623at2"/>
<organism evidence="3 4">
    <name type="scientific">Nonomuraea turkmeniaca</name>
    <dbReference type="NCBI Taxonomy" id="103838"/>
    <lineage>
        <taxon>Bacteria</taxon>
        <taxon>Bacillati</taxon>
        <taxon>Actinomycetota</taxon>
        <taxon>Actinomycetes</taxon>
        <taxon>Streptosporangiales</taxon>
        <taxon>Streptosporangiaceae</taxon>
        <taxon>Nonomuraea</taxon>
    </lineage>
</organism>
<reference evidence="3 4" key="1">
    <citation type="submission" date="2019-05" db="EMBL/GenBank/DDBJ databases">
        <title>Draft genome sequence of Nonomuraea turkmeniaca DSM 43926.</title>
        <authorList>
            <person name="Saricaoglu S."/>
            <person name="Isik K."/>
        </authorList>
    </citation>
    <scope>NUCLEOTIDE SEQUENCE [LARGE SCALE GENOMIC DNA]</scope>
    <source>
        <strain evidence="3 4">DSM 43926</strain>
    </source>
</reference>
<comment type="caution">
    <text evidence="3">The sequence shown here is derived from an EMBL/GenBank/DDBJ whole genome shotgun (WGS) entry which is preliminary data.</text>
</comment>
<protein>
    <submittedName>
        <fullName evidence="3">Helix-turn-helix domain-containing protein</fullName>
    </submittedName>
</protein>
<evidence type="ECO:0000313" key="3">
    <source>
        <dbReference type="EMBL" id="TMR10972.1"/>
    </source>
</evidence>
<gene>
    <name evidence="3" type="ORF">ETD86_37280</name>
</gene>
<dbReference type="GO" id="GO:0003677">
    <property type="term" value="F:DNA binding"/>
    <property type="evidence" value="ECO:0007669"/>
    <property type="project" value="InterPro"/>
</dbReference>